<dbReference type="Gene3D" id="3.40.50.300">
    <property type="entry name" value="P-loop containing nucleotide triphosphate hydrolases"/>
    <property type="match status" value="1"/>
</dbReference>
<dbReference type="InterPro" id="IPR015860">
    <property type="entry name" value="ABC_transpr_TagH-like"/>
</dbReference>
<dbReference type="PANTHER" id="PTHR46743:SF2">
    <property type="entry name" value="TEICHOIC ACIDS EXPORT ATP-BINDING PROTEIN TAGH"/>
    <property type="match status" value="1"/>
</dbReference>
<dbReference type="CDD" id="cd03220">
    <property type="entry name" value="ABC_KpsT_Wzt"/>
    <property type="match status" value="1"/>
</dbReference>
<sequence>MSSENKRDQLLLEATNISKRYASSLRPTTVFMDALLKRTSKAVGGKKVLDGISLCVQSGETVGIIGRNGAGKSTLLGILGNVIEPTEGAVARHGRIATLLGLTAGFNMSFSGRENAYLFCSIQGINKQGTDRRIADIIAFADLGDYFDQPLRTYSSGMQSRLAFACAVHVDADLIIIDETLAVGDASFRMKCYDKIRDMRDSGQTFLLVTHNQNLLANFCTRAIVIEGGKKIHDGSVFEAIEVYKNVRSDNEPGSRAKGKSSLNNAASATKMIQDFALEYKADSHQYVLTGIFKAAQSSECVAFNFGIRNSSGINVCAIDGSEVGPMLHNVVEGEEYSLALSFSHHLLGGKYFFSYIVNEVVGDAAVPLEMSQNFFNFDIASVSGQTGIVNLGLTLSTSKVCNHDQQ</sequence>
<evidence type="ECO:0000259" key="5">
    <source>
        <dbReference type="PROSITE" id="PS50893"/>
    </source>
</evidence>
<dbReference type="InterPro" id="IPR003439">
    <property type="entry name" value="ABC_transporter-like_ATP-bd"/>
</dbReference>
<dbReference type="EMBL" id="LOHF01000017">
    <property type="protein sequence ID" value="OUM72340.1"/>
    <property type="molecule type" value="Genomic_DNA"/>
</dbReference>
<organism evidence="6 7">
    <name type="scientific">Pseudomonas caspiana</name>
    <dbReference type="NCBI Taxonomy" id="1451454"/>
    <lineage>
        <taxon>Bacteria</taxon>
        <taxon>Pseudomonadati</taxon>
        <taxon>Pseudomonadota</taxon>
        <taxon>Gammaproteobacteria</taxon>
        <taxon>Pseudomonadales</taxon>
        <taxon>Pseudomonadaceae</taxon>
        <taxon>Pseudomonas</taxon>
    </lineage>
</organism>
<dbReference type="SUPFAM" id="SSF52540">
    <property type="entry name" value="P-loop containing nucleoside triphosphate hydrolases"/>
    <property type="match status" value="1"/>
</dbReference>
<evidence type="ECO:0000256" key="4">
    <source>
        <dbReference type="ARBA" id="ARBA00022840"/>
    </source>
</evidence>
<gene>
    <name evidence="6" type="ORF">AUC60_18490</name>
</gene>
<feature type="domain" description="ABC transporter" evidence="5">
    <location>
        <begin position="30"/>
        <end position="253"/>
    </location>
</feature>
<dbReference type="PROSITE" id="PS50893">
    <property type="entry name" value="ABC_TRANSPORTER_2"/>
    <property type="match status" value="1"/>
</dbReference>
<keyword evidence="7" id="KW-1185">Reference proteome</keyword>
<dbReference type="GO" id="GO:0005524">
    <property type="term" value="F:ATP binding"/>
    <property type="evidence" value="ECO:0007669"/>
    <property type="project" value="UniProtKB-KW"/>
</dbReference>
<name>A0A1Y3NXM5_9PSED</name>
<protein>
    <recommendedName>
        <fullName evidence="5">ABC transporter domain-containing protein</fullName>
    </recommendedName>
</protein>
<dbReference type="AlphaFoldDB" id="A0A1Y3NXM5"/>
<dbReference type="GO" id="GO:0140359">
    <property type="term" value="F:ABC-type transporter activity"/>
    <property type="evidence" value="ECO:0007669"/>
    <property type="project" value="InterPro"/>
</dbReference>
<dbReference type="RefSeq" id="WP_087270897.1">
    <property type="nucleotide sequence ID" value="NZ_JBJGBV010000004.1"/>
</dbReference>
<evidence type="ECO:0000256" key="1">
    <source>
        <dbReference type="ARBA" id="ARBA00005417"/>
    </source>
</evidence>
<comment type="similarity">
    <text evidence="1">Belongs to the ABC transporter superfamily.</text>
</comment>
<dbReference type="InterPro" id="IPR029439">
    <property type="entry name" value="Wzt_C"/>
</dbReference>
<dbReference type="InterPro" id="IPR003593">
    <property type="entry name" value="AAA+_ATPase"/>
</dbReference>
<proteinExistence type="inferred from homology"/>
<dbReference type="PROSITE" id="PS00211">
    <property type="entry name" value="ABC_TRANSPORTER_1"/>
    <property type="match status" value="1"/>
</dbReference>
<dbReference type="Pfam" id="PF14524">
    <property type="entry name" value="Wzt_C"/>
    <property type="match status" value="1"/>
</dbReference>
<dbReference type="PANTHER" id="PTHR46743">
    <property type="entry name" value="TEICHOIC ACIDS EXPORT ATP-BINDING PROTEIN TAGH"/>
    <property type="match status" value="1"/>
</dbReference>
<dbReference type="OrthoDB" id="9778870at2"/>
<accession>A0A1Y3NXM5</accession>
<comment type="caution">
    <text evidence="6">The sequence shown here is derived from an EMBL/GenBank/DDBJ whole genome shotgun (WGS) entry which is preliminary data.</text>
</comment>
<evidence type="ECO:0000256" key="2">
    <source>
        <dbReference type="ARBA" id="ARBA00022448"/>
    </source>
</evidence>
<dbReference type="Gene3D" id="2.70.50.60">
    <property type="entry name" value="abc- transporter (atp binding component) like domain"/>
    <property type="match status" value="1"/>
</dbReference>
<evidence type="ECO:0000256" key="3">
    <source>
        <dbReference type="ARBA" id="ARBA00022741"/>
    </source>
</evidence>
<dbReference type="Pfam" id="PF00005">
    <property type="entry name" value="ABC_tran"/>
    <property type="match status" value="1"/>
</dbReference>
<evidence type="ECO:0000313" key="6">
    <source>
        <dbReference type="EMBL" id="OUM72340.1"/>
    </source>
</evidence>
<evidence type="ECO:0000313" key="7">
    <source>
        <dbReference type="Proteomes" id="UP000195440"/>
    </source>
</evidence>
<keyword evidence="2" id="KW-0813">Transport</keyword>
<dbReference type="GO" id="GO:0016887">
    <property type="term" value="F:ATP hydrolysis activity"/>
    <property type="evidence" value="ECO:0007669"/>
    <property type="project" value="InterPro"/>
</dbReference>
<dbReference type="InterPro" id="IPR027417">
    <property type="entry name" value="P-loop_NTPase"/>
</dbReference>
<reference evidence="6 7" key="1">
    <citation type="journal article" date="2017" name="Syst. Appl. Microbiol.">
        <title>Pseudomonas caspiana sp. nov., a citrus pathogen in the Pseudomonas syringae phylogenetic group.</title>
        <authorList>
            <person name="Busquets A."/>
            <person name="Gomila M."/>
            <person name="Beiki F."/>
            <person name="Mulet M."/>
            <person name="Rahimian H."/>
            <person name="Garcia-Valdes E."/>
            <person name="Lalucat J."/>
        </authorList>
    </citation>
    <scope>NUCLEOTIDE SEQUENCE [LARGE SCALE GENOMIC DNA]</scope>
    <source>
        <strain evidence="6 7">FBF102</strain>
    </source>
</reference>
<dbReference type="InterPro" id="IPR050683">
    <property type="entry name" value="Bact_Polysacc_Export_ATP-bd"/>
</dbReference>
<dbReference type="SMART" id="SM00382">
    <property type="entry name" value="AAA"/>
    <property type="match status" value="1"/>
</dbReference>
<dbReference type="GO" id="GO:0016020">
    <property type="term" value="C:membrane"/>
    <property type="evidence" value="ECO:0007669"/>
    <property type="project" value="InterPro"/>
</dbReference>
<keyword evidence="3" id="KW-0547">Nucleotide-binding</keyword>
<dbReference type="Proteomes" id="UP000195440">
    <property type="component" value="Unassembled WGS sequence"/>
</dbReference>
<keyword evidence="4" id="KW-0067">ATP-binding</keyword>
<dbReference type="InterPro" id="IPR017871">
    <property type="entry name" value="ABC_transporter-like_CS"/>
</dbReference>